<evidence type="ECO:0000313" key="4">
    <source>
        <dbReference type="EMBL" id="CAG2151483.1"/>
    </source>
</evidence>
<keyword evidence="4" id="KW-0436">Ligase</keyword>
<keyword evidence="2" id="KW-0067">ATP-binding</keyword>
<dbReference type="InterPro" id="IPR042099">
    <property type="entry name" value="ANL_N_sf"/>
</dbReference>
<dbReference type="SUPFAM" id="SSF56801">
    <property type="entry name" value="Acetyl-CoA synthetase-like"/>
    <property type="match status" value="1"/>
</dbReference>
<evidence type="ECO:0000313" key="5">
    <source>
        <dbReference type="Proteomes" id="UP000672934"/>
    </source>
</evidence>
<reference evidence="4" key="1">
    <citation type="submission" date="2021-03" db="EMBL/GenBank/DDBJ databases">
        <authorList>
            <person name="Peeters C."/>
        </authorList>
    </citation>
    <scope>NUCLEOTIDE SEQUENCE</scope>
    <source>
        <strain evidence="4">LMG 31506</strain>
    </source>
</reference>
<dbReference type="RefSeq" id="WP_211949317.1">
    <property type="nucleotide sequence ID" value="NZ_CAJPUY010000017.1"/>
</dbReference>
<dbReference type="GO" id="GO:0016020">
    <property type="term" value="C:membrane"/>
    <property type="evidence" value="ECO:0007669"/>
    <property type="project" value="TreeGrafter"/>
</dbReference>
<gene>
    <name evidence="4" type="ORF">LMG31506_04422</name>
</gene>
<evidence type="ECO:0000256" key="1">
    <source>
        <dbReference type="ARBA" id="ARBA00022741"/>
    </source>
</evidence>
<dbReference type="InterPro" id="IPR000873">
    <property type="entry name" value="AMP-dep_synth/lig_dom"/>
</dbReference>
<protein>
    <submittedName>
        <fullName evidence="4">Long-chain-fatty-acid--CoA ligase FadD15</fullName>
        <ecNumber evidence="4">6.2.1.3</ecNumber>
    </submittedName>
</protein>
<dbReference type="EC" id="6.2.1.3" evidence="4"/>
<dbReference type="Gene3D" id="3.40.50.12780">
    <property type="entry name" value="N-terminal domain of ligase-like"/>
    <property type="match status" value="1"/>
</dbReference>
<name>A0A916IW41_9BURK</name>
<sequence length="438" mass="48286">MPDPQPQPTPVHCLLHWERTSPFAVYLTQPQPDGTVADYRWCEVADEARRMASYLLALGLPPGSTIAILGQNSAHWIIADLAIWMAGHVSVTVCPDADRRGVAYMLSHSDAQLAFIGRPFEDAARWREHEAAVPGQMPVIRLPQAGPGRGEAWQSIIAASPRLRTVTMPDPSALATILYVPGSTGRLKGVMHRFRTLCDVPRALNDVLPARHRRASSDRLLAYLPLAQCAGRLVVECASLCFGYRVFFYERPDTILQDLRRARPTLFHAIPRAWALCDLPFCPYVSPRLHRCLLAVPGLSPGLRWLQRRRIGLDQARVAFAAGGPVPRPVAAWYRAAGLELVVGYGLPENFGYSHLSLPGQARDGYVGRCNPGVECRIAGNGEVLVKSPGRMIGYYKAAAKTADSLTPDGFFRTRDQGELDASGRLRLRRRRHVLAAA</sequence>
<proteinExistence type="predicted"/>
<organism evidence="4 5">
    <name type="scientific">Cupriavidus yeoncheonensis</name>
    <dbReference type="NCBI Taxonomy" id="1462994"/>
    <lineage>
        <taxon>Bacteria</taxon>
        <taxon>Pseudomonadati</taxon>
        <taxon>Pseudomonadota</taxon>
        <taxon>Betaproteobacteria</taxon>
        <taxon>Burkholderiales</taxon>
        <taxon>Burkholderiaceae</taxon>
        <taxon>Cupriavidus</taxon>
    </lineage>
</organism>
<dbReference type="GO" id="GO:0004467">
    <property type="term" value="F:long-chain fatty acid-CoA ligase activity"/>
    <property type="evidence" value="ECO:0007669"/>
    <property type="project" value="UniProtKB-EC"/>
</dbReference>
<dbReference type="Proteomes" id="UP000672934">
    <property type="component" value="Unassembled WGS sequence"/>
</dbReference>
<keyword evidence="5" id="KW-1185">Reference proteome</keyword>
<dbReference type="PANTHER" id="PTHR43272">
    <property type="entry name" value="LONG-CHAIN-FATTY-ACID--COA LIGASE"/>
    <property type="match status" value="1"/>
</dbReference>
<dbReference type="EMBL" id="CAJPUY010000017">
    <property type="protein sequence ID" value="CAG2151483.1"/>
    <property type="molecule type" value="Genomic_DNA"/>
</dbReference>
<accession>A0A916IW41</accession>
<dbReference type="AlphaFoldDB" id="A0A916IW41"/>
<keyword evidence="1" id="KW-0547">Nucleotide-binding</keyword>
<dbReference type="PANTHER" id="PTHR43272:SF33">
    <property type="entry name" value="AMP-BINDING DOMAIN-CONTAINING PROTEIN-RELATED"/>
    <property type="match status" value="1"/>
</dbReference>
<evidence type="ECO:0000259" key="3">
    <source>
        <dbReference type="Pfam" id="PF00501"/>
    </source>
</evidence>
<comment type="caution">
    <text evidence="4">The sequence shown here is derived from an EMBL/GenBank/DDBJ whole genome shotgun (WGS) entry which is preliminary data.</text>
</comment>
<feature type="domain" description="AMP-dependent synthetase/ligase" evidence="3">
    <location>
        <begin position="41"/>
        <end position="396"/>
    </location>
</feature>
<evidence type="ECO:0000256" key="2">
    <source>
        <dbReference type="ARBA" id="ARBA00022840"/>
    </source>
</evidence>
<dbReference type="Pfam" id="PF00501">
    <property type="entry name" value="AMP-binding"/>
    <property type="match status" value="1"/>
</dbReference>